<proteinExistence type="predicted"/>
<reference evidence="7 8" key="1">
    <citation type="submission" date="2016-11" db="EMBL/GenBank/DDBJ databases">
        <authorList>
            <person name="Jaros S."/>
            <person name="Januszkiewicz K."/>
            <person name="Wedrychowicz H."/>
        </authorList>
    </citation>
    <scope>NUCLEOTIDE SEQUENCE [LARGE SCALE GENOMIC DNA]</scope>
    <source>
        <strain evidence="7 8">NF2</strain>
    </source>
</reference>
<dbReference type="AlphaFoldDB" id="A0A220MQ82"/>
<dbReference type="PANTHER" id="PTHR43027">
    <property type="entry name" value="DOXORUBICIN RESISTANCE ABC TRANSPORTER PERMEASE PROTEIN DRRC-RELATED"/>
    <property type="match status" value="1"/>
</dbReference>
<comment type="subcellular location">
    <subcellularLocation>
        <location evidence="1">Membrane</location>
        <topology evidence="1">Multi-pass membrane protein</topology>
    </subcellularLocation>
</comment>
<keyword evidence="2 5" id="KW-0812">Transmembrane</keyword>
<evidence type="ECO:0000259" key="6">
    <source>
        <dbReference type="Pfam" id="PF12698"/>
    </source>
</evidence>
<evidence type="ECO:0000256" key="4">
    <source>
        <dbReference type="ARBA" id="ARBA00023136"/>
    </source>
</evidence>
<feature type="transmembrane region" description="Helical" evidence="5">
    <location>
        <begin position="345"/>
        <end position="366"/>
    </location>
</feature>
<dbReference type="RefSeq" id="WP_088910679.1">
    <property type="nucleotide sequence ID" value="NZ_CP018145.1"/>
</dbReference>
<evidence type="ECO:0000313" key="8">
    <source>
        <dbReference type="Proteomes" id="UP000197781"/>
    </source>
</evidence>
<dbReference type="GO" id="GO:0016020">
    <property type="term" value="C:membrane"/>
    <property type="evidence" value="ECO:0007669"/>
    <property type="project" value="UniProtKB-SubCell"/>
</dbReference>
<evidence type="ECO:0000256" key="5">
    <source>
        <dbReference type="SAM" id="Phobius"/>
    </source>
</evidence>
<feature type="transmembrane region" description="Helical" evidence="5">
    <location>
        <begin position="292"/>
        <end position="311"/>
    </location>
</feature>
<dbReference type="EMBL" id="CP018145">
    <property type="protein sequence ID" value="ASJ57221.1"/>
    <property type="molecule type" value="Genomic_DNA"/>
</dbReference>
<dbReference type="PANTHER" id="PTHR43027:SF1">
    <property type="entry name" value="DOXORUBICIN RESISTANCE ABC TRANSPORTER PERMEASE PROTEIN DRRC-RELATED"/>
    <property type="match status" value="1"/>
</dbReference>
<accession>A0A220MQ82</accession>
<feature type="transmembrane region" description="Helical" evidence="5">
    <location>
        <begin position="260"/>
        <end position="285"/>
    </location>
</feature>
<evidence type="ECO:0000256" key="2">
    <source>
        <dbReference type="ARBA" id="ARBA00022692"/>
    </source>
</evidence>
<gene>
    <name evidence="7" type="ORF">BP422_29170</name>
</gene>
<dbReference type="InterPro" id="IPR013525">
    <property type="entry name" value="ABC2_TM"/>
</dbReference>
<dbReference type="Pfam" id="PF12698">
    <property type="entry name" value="ABC2_membrane_3"/>
    <property type="match status" value="1"/>
</dbReference>
<dbReference type="GO" id="GO:0140359">
    <property type="term" value="F:ABC-type transporter activity"/>
    <property type="evidence" value="ECO:0007669"/>
    <property type="project" value="InterPro"/>
</dbReference>
<dbReference type="KEGG" id="bfm:BP422_29170"/>
<evidence type="ECO:0000256" key="1">
    <source>
        <dbReference type="ARBA" id="ARBA00004141"/>
    </source>
</evidence>
<dbReference type="Proteomes" id="UP000197781">
    <property type="component" value="Chromosome"/>
</dbReference>
<keyword evidence="4 5" id="KW-0472">Membrane</keyword>
<evidence type="ECO:0000256" key="3">
    <source>
        <dbReference type="ARBA" id="ARBA00022989"/>
    </source>
</evidence>
<organism evidence="7 8">
    <name type="scientific">Brevibacillus formosus</name>
    <dbReference type="NCBI Taxonomy" id="54913"/>
    <lineage>
        <taxon>Bacteria</taxon>
        <taxon>Bacillati</taxon>
        <taxon>Bacillota</taxon>
        <taxon>Bacilli</taxon>
        <taxon>Bacillales</taxon>
        <taxon>Paenibacillaceae</taxon>
        <taxon>Brevibacillus</taxon>
    </lineage>
</organism>
<sequence>MNIWNIAVKEIKSSLREKRTFMFMLALPIILMLILGFALSNAFDDTRTVNDMRLLYKSNWTNAQVSTGWNAFIEAIGENGVEVVEAESGTDGHEEVRANRYTGYAVVSDEGIEFYGSSENAIGSNILAGMLTVFADRYSLASAAFQVDPETAAATLSTAGQNNEFIRETTLNPNKKPGSIDYYAMAMTTMIGLYAMFNASYLFSGERTKKTAIRLMAAPVSKGAIFTGKVIGCTVINLFFVLAVFLFSKFVFKADWGSHYGMVILVLLTEVLLAVSLGLGISFLFKGEGARAINNIFTQVASFAGGAYFPIDQSDGFFSLLSNLSPLHWVNTGLLQMIYTDNPTGAWFAIAMNVSIATAFIIFSVITMRRREGVFV</sequence>
<keyword evidence="3 5" id="KW-1133">Transmembrane helix</keyword>
<feature type="transmembrane region" description="Helical" evidence="5">
    <location>
        <begin position="21"/>
        <end position="43"/>
    </location>
</feature>
<feature type="transmembrane region" description="Helical" evidence="5">
    <location>
        <begin position="224"/>
        <end position="248"/>
    </location>
</feature>
<name>A0A220MQ82_9BACL</name>
<feature type="domain" description="ABC-2 type transporter transmembrane" evidence="6">
    <location>
        <begin position="18"/>
        <end position="365"/>
    </location>
</feature>
<feature type="transmembrane region" description="Helical" evidence="5">
    <location>
        <begin position="182"/>
        <end position="203"/>
    </location>
</feature>
<dbReference type="InterPro" id="IPR052902">
    <property type="entry name" value="ABC-2_transporter"/>
</dbReference>
<evidence type="ECO:0000313" key="7">
    <source>
        <dbReference type="EMBL" id="ASJ57221.1"/>
    </source>
</evidence>
<protein>
    <submittedName>
        <fullName evidence="7">ABC transporter permease</fullName>
    </submittedName>
</protein>